<organism evidence="8 9">
    <name type="scientific">Hibiscus syriacus</name>
    <name type="common">Rose of Sharon</name>
    <dbReference type="NCBI Taxonomy" id="106335"/>
    <lineage>
        <taxon>Eukaryota</taxon>
        <taxon>Viridiplantae</taxon>
        <taxon>Streptophyta</taxon>
        <taxon>Embryophyta</taxon>
        <taxon>Tracheophyta</taxon>
        <taxon>Spermatophyta</taxon>
        <taxon>Magnoliopsida</taxon>
        <taxon>eudicotyledons</taxon>
        <taxon>Gunneridae</taxon>
        <taxon>Pentapetalae</taxon>
        <taxon>rosids</taxon>
        <taxon>malvids</taxon>
        <taxon>Malvales</taxon>
        <taxon>Malvaceae</taxon>
        <taxon>Malvoideae</taxon>
        <taxon>Hibiscus</taxon>
    </lineage>
</organism>
<evidence type="ECO:0000259" key="7">
    <source>
        <dbReference type="Pfam" id="PF17903"/>
    </source>
</evidence>
<dbReference type="InterPro" id="IPR026960">
    <property type="entry name" value="RVT-Znf"/>
</dbReference>
<comment type="subcellular location">
    <subcellularLocation>
        <location evidence="1">Nucleus</location>
        <location evidence="1">Nucleolus</location>
    </subcellularLocation>
</comment>
<dbReference type="Pfam" id="PF17903">
    <property type="entry name" value="KH_KRR1_1st"/>
    <property type="match status" value="1"/>
</dbReference>
<evidence type="ECO:0000256" key="3">
    <source>
        <dbReference type="ARBA" id="ARBA00023242"/>
    </source>
</evidence>
<accession>A0A6A2Z5L4</accession>
<dbReference type="PANTHER" id="PTHR33116">
    <property type="entry name" value="REVERSE TRANSCRIPTASE ZINC-BINDING DOMAIN-CONTAINING PROTEIN-RELATED-RELATED"/>
    <property type="match status" value="1"/>
</dbReference>
<dbReference type="InterPro" id="IPR002156">
    <property type="entry name" value="RNaseH_domain"/>
</dbReference>
<dbReference type="InterPro" id="IPR012337">
    <property type="entry name" value="RNaseH-like_sf"/>
</dbReference>
<evidence type="ECO:0000259" key="5">
    <source>
        <dbReference type="Pfam" id="PF13456"/>
    </source>
</evidence>
<keyword evidence="2" id="KW-0694">RNA-binding</keyword>
<feature type="domain" description="KRR1 small subunit processome component first KH" evidence="7">
    <location>
        <begin position="54"/>
        <end position="90"/>
    </location>
</feature>
<evidence type="ECO:0000313" key="8">
    <source>
        <dbReference type="EMBL" id="KAE8687188.1"/>
    </source>
</evidence>
<feature type="compositionally biased region" description="Basic residues" evidence="4">
    <location>
        <begin position="14"/>
        <end position="23"/>
    </location>
</feature>
<dbReference type="SUPFAM" id="SSF53098">
    <property type="entry name" value="Ribonuclease H-like"/>
    <property type="match status" value="1"/>
</dbReference>
<evidence type="ECO:0000256" key="2">
    <source>
        <dbReference type="ARBA" id="ARBA00022884"/>
    </source>
</evidence>
<dbReference type="Gene3D" id="3.30.420.10">
    <property type="entry name" value="Ribonuclease H-like superfamily/Ribonuclease H"/>
    <property type="match status" value="1"/>
</dbReference>
<feature type="domain" description="RNase H type-1" evidence="5">
    <location>
        <begin position="634"/>
        <end position="756"/>
    </location>
</feature>
<evidence type="ECO:0000313" key="9">
    <source>
        <dbReference type="Proteomes" id="UP000436088"/>
    </source>
</evidence>
<dbReference type="Pfam" id="PF13456">
    <property type="entry name" value="RVT_3"/>
    <property type="match status" value="1"/>
</dbReference>
<name>A0A6A2Z5L4_HIBSY</name>
<dbReference type="AlphaFoldDB" id="A0A6A2Z5L4"/>
<dbReference type="InterPro" id="IPR041174">
    <property type="entry name" value="KRR1-like_KH1"/>
</dbReference>
<proteinExistence type="predicted"/>
<evidence type="ECO:0000256" key="4">
    <source>
        <dbReference type="SAM" id="MobiDB-lite"/>
    </source>
</evidence>
<dbReference type="GO" id="GO:0005730">
    <property type="term" value="C:nucleolus"/>
    <property type="evidence" value="ECO:0007669"/>
    <property type="project" value="UniProtKB-SubCell"/>
</dbReference>
<protein>
    <submittedName>
        <fullName evidence="8">KRR1 small subunit processome component</fullName>
    </submittedName>
</protein>
<dbReference type="Gene3D" id="3.30.1370.10">
    <property type="entry name" value="K Homology domain, type 1"/>
    <property type="match status" value="1"/>
</dbReference>
<dbReference type="PANTHER" id="PTHR33116:SF75">
    <property type="entry name" value="RIBONUCLEASE H PROTEIN"/>
    <property type="match status" value="1"/>
</dbReference>
<dbReference type="GO" id="GO:0003723">
    <property type="term" value="F:RNA binding"/>
    <property type="evidence" value="ECO:0007669"/>
    <property type="project" value="UniProtKB-KW"/>
</dbReference>
<dbReference type="InterPro" id="IPR044730">
    <property type="entry name" value="RNase_H-like_dom_plant"/>
</dbReference>
<dbReference type="InterPro" id="IPR036612">
    <property type="entry name" value="KH_dom_type_1_sf"/>
</dbReference>
<feature type="domain" description="Reverse transcriptase zinc-binding" evidence="6">
    <location>
        <begin position="423"/>
        <end position="510"/>
    </location>
</feature>
<dbReference type="EMBL" id="VEPZ02001205">
    <property type="protein sequence ID" value="KAE8687188.1"/>
    <property type="molecule type" value="Genomic_DNA"/>
</dbReference>
<feature type="compositionally biased region" description="Basic and acidic residues" evidence="4">
    <location>
        <begin position="1"/>
        <end position="13"/>
    </location>
</feature>
<dbReference type="InterPro" id="IPR036397">
    <property type="entry name" value="RNaseH_sf"/>
</dbReference>
<feature type="region of interest" description="Disordered" evidence="4">
    <location>
        <begin position="1"/>
        <end position="31"/>
    </location>
</feature>
<comment type="caution">
    <text evidence="8">The sequence shown here is derived from an EMBL/GenBank/DDBJ whole genome shotgun (WGS) entry which is preliminary data.</text>
</comment>
<keyword evidence="9" id="KW-1185">Reference proteome</keyword>
<evidence type="ECO:0000256" key="1">
    <source>
        <dbReference type="ARBA" id="ARBA00004604"/>
    </source>
</evidence>
<sequence>MEVENAKEVNLEQKKKHKGKHDKPKPWDEDPNIDRWKIEKFDPSWNPDGLLEVSSFSTIFPRYREKYLQEAWPKVKSALKEYGIAAELNLIVTDCLGELVYCLGVLKLDLIKLLSRSVPAPQAVKILDDEMQCDIIKIGNLVRNKEWQWVLRVFEVMSGLQLNLKKSILFGINIPQQEVKTWADSIGCTVGNFPSNYLGLPLGATKNSSVIWEPVVQNFHSKLAGWKAATLSIAGRLVLIKSVLSSLPTYFLSLFKIPASILKSLNSIMSNFLWGGRNGNKKIHWVKWDDVCRSKNEGGLGVRNLICINRQLLGKWSWRFANERSSVWRNFICSKYNIDSSRLLFDSKISTQSSWLWRSVVNNHYKQDSFGSKFRSLCNFHVGNGKHVRFWQDSWAADFPFKIMFPRLFSLSTNKYGSGDGVYTVDSCVERCGSGSEDVHFWNKIFWRGLVPPRVEILVWQIVLHKIAVKTELVKRGVQGIEDELCPLCRMVEETSSHLFFSCSVAWSLWNKFLNFWRFSSVFPAEAKSFLLAWDELKSNSAIWTFIPGAVIWSIWKIRNFIVFEGGKLEQSELFFLTRVRLASWFLAKNKDVSITKDSLISDPSIGDSYSSYNFLKSSIIPWLPPPMGFFKVNVDAATSSDWKESGLGGLMRDQSGAILGSFQEPAGSGPPTLKELKAIQRGISFFASFQGRVKDRLIVESDCRVAVDWINNVDSCPIVYGFIVRDIVDSLRTFRGVVRWVARTANMDADGLAKAGIG</sequence>
<dbReference type="CDD" id="cd06222">
    <property type="entry name" value="RNase_H_like"/>
    <property type="match status" value="1"/>
</dbReference>
<dbReference type="GO" id="GO:0004523">
    <property type="term" value="F:RNA-DNA hybrid ribonuclease activity"/>
    <property type="evidence" value="ECO:0007669"/>
    <property type="project" value="InterPro"/>
</dbReference>
<evidence type="ECO:0000259" key="6">
    <source>
        <dbReference type="Pfam" id="PF13966"/>
    </source>
</evidence>
<keyword evidence="3" id="KW-0539">Nucleus</keyword>
<reference evidence="8" key="1">
    <citation type="submission" date="2019-09" db="EMBL/GenBank/DDBJ databases">
        <title>Draft genome information of white flower Hibiscus syriacus.</title>
        <authorList>
            <person name="Kim Y.-M."/>
        </authorList>
    </citation>
    <scope>NUCLEOTIDE SEQUENCE [LARGE SCALE GENOMIC DNA]</scope>
    <source>
        <strain evidence="8">YM2019G1</strain>
    </source>
</reference>
<gene>
    <name evidence="8" type="ORF">F3Y22_tig00111022pilonHSYRG00222</name>
</gene>
<dbReference type="Pfam" id="PF13966">
    <property type="entry name" value="zf-RVT"/>
    <property type="match status" value="1"/>
</dbReference>
<dbReference type="GO" id="GO:0042254">
    <property type="term" value="P:ribosome biogenesis"/>
    <property type="evidence" value="ECO:0007669"/>
    <property type="project" value="UniProtKB-ARBA"/>
</dbReference>
<dbReference type="Proteomes" id="UP000436088">
    <property type="component" value="Unassembled WGS sequence"/>
</dbReference>